<reference evidence="10" key="1">
    <citation type="submission" date="2022-06" db="EMBL/GenBank/DDBJ databases">
        <title>Aquibacillus sp. a new bacterium isolated from soil saline samples.</title>
        <authorList>
            <person name="Galisteo C."/>
            <person name="De La Haba R."/>
            <person name="Sanchez-Porro C."/>
            <person name="Ventosa A."/>
        </authorList>
    </citation>
    <scope>NUCLEOTIDE SEQUENCE</scope>
    <source>
        <strain evidence="10">3ASR75-11</strain>
    </source>
</reference>
<comment type="caution">
    <text evidence="10">The sequence shown here is derived from an EMBL/GenBank/DDBJ whole genome shotgun (WGS) entry which is preliminary data.</text>
</comment>
<dbReference type="SUPFAM" id="SSF161098">
    <property type="entry name" value="MetI-like"/>
    <property type="match status" value="1"/>
</dbReference>
<dbReference type="Proteomes" id="UP001145050">
    <property type="component" value="Unassembled WGS sequence"/>
</dbReference>
<evidence type="ECO:0000256" key="6">
    <source>
        <dbReference type="ARBA" id="ARBA00022989"/>
    </source>
</evidence>
<dbReference type="EMBL" id="JAMQKB010000001">
    <property type="protein sequence ID" value="MDC3423227.1"/>
    <property type="molecule type" value="Genomic_DNA"/>
</dbReference>
<keyword evidence="3" id="KW-1003">Cell membrane</keyword>
<comment type="subcellular location">
    <subcellularLocation>
        <location evidence="1 8">Cell membrane</location>
        <topology evidence="1 8">Multi-pass membrane protein</topology>
    </subcellularLocation>
</comment>
<organism evidence="10 11">
    <name type="scientific">Terrihalobacillus insolitus</name>
    <dbReference type="NCBI Taxonomy" id="2950438"/>
    <lineage>
        <taxon>Bacteria</taxon>
        <taxon>Bacillati</taxon>
        <taxon>Bacillota</taxon>
        <taxon>Bacilli</taxon>
        <taxon>Bacillales</taxon>
        <taxon>Bacillaceae</taxon>
        <taxon>Terrihalobacillus</taxon>
    </lineage>
</organism>
<evidence type="ECO:0000256" key="4">
    <source>
        <dbReference type="ARBA" id="ARBA00022692"/>
    </source>
</evidence>
<keyword evidence="6 8" id="KW-1133">Transmembrane helix</keyword>
<feature type="transmembrane region" description="Helical" evidence="8">
    <location>
        <begin position="188"/>
        <end position="209"/>
    </location>
</feature>
<evidence type="ECO:0000313" key="10">
    <source>
        <dbReference type="EMBL" id="MDC3423227.1"/>
    </source>
</evidence>
<dbReference type="CDD" id="cd06261">
    <property type="entry name" value="TM_PBP2"/>
    <property type="match status" value="1"/>
</dbReference>
<evidence type="ECO:0000256" key="1">
    <source>
        <dbReference type="ARBA" id="ARBA00004651"/>
    </source>
</evidence>
<dbReference type="NCBIfam" id="TIGR01726">
    <property type="entry name" value="HEQRo_perm_3TM"/>
    <property type="match status" value="1"/>
</dbReference>
<evidence type="ECO:0000256" key="7">
    <source>
        <dbReference type="ARBA" id="ARBA00023136"/>
    </source>
</evidence>
<dbReference type="InterPro" id="IPR035906">
    <property type="entry name" value="MetI-like_sf"/>
</dbReference>
<evidence type="ECO:0000259" key="9">
    <source>
        <dbReference type="PROSITE" id="PS50928"/>
    </source>
</evidence>
<keyword evidence="7 8" id="KW-0472">Membrane</keyword>
<sequence length="220" mass="24680">MLAIIDFFKTFFSSSDLFLQGLWLTVQLTAASLIIAFFIGLLFALFKISNIKILDGIADVYIWVVRGTPLIVQIFVLFYGLYEIVELNAFWAGTAGLAFHNGAYIAEIIRGSIQSIDKGQHEAGRSLGMKRGLMMRRIVLPQAFRRAIPSLGNQFIIGLKDSSLVSFIGMQELFGVSNTQGSNNYDFLTYYLIVAIYYLVIVLILTLIVRKVERKLAESD</sequence>
<dbReference type="InterPro" id="IPR000515">
    <property type="entry name" value="MetI-like"/>
</dbReference>
<gene>
    <name evidence="10" type="ORF">NC797_01730</name>
</gene>
<dbReference type="Pfam" id="PF00528">
    <property type="entry name" value="BPD_transp_1"/>
    <property type="match status" value="1"/>
</dbReference>
<keyword evidence="5" id="KW-0029">Amino-acid transport</keyword>
<comment type="similarity">
    <text evidence="8">Belongs to the binding-protein-dependent transport system permease family.</text>
</comment>
<dbReference type="GO" id="GO:0006865">
    <property type="term" value="P:amino acid transport"/>
    <property type="evidence" value="ECO:0007669"/>
    <property type="project" value="UniProtKB-KW"/>
</dbReference>
<proteinExistence type="inferred from homology"/>
<dbReference type="PANTHER" id="PTHR30614">
    <property type="entry name" value="MEMBRANE COMPONENT OF AMINO ACID ABC TRANSPORTER"/>
    <property type="match status" value="1"/>
</dbReference>
<dbReference type="AlphaFoldDB" id="A0A9X3WNW7"/>
<keyword evidence="2 8" id="KW-0813">Transport</keyword>
<feature type="transmembrane region" description="Helical" evidence="8">
    <location>
        <begin position="22"/>
        <end position="48"/>
    </location>
</feature>
<dbReference type="PANTHER" id="PTHR30614:SF46">
    <property type="entry name" value="ABC TRANSPORTER MEMBRANE SPANNING PERMEASE-GLUTAMINE TRANSPORT"/>
    <property type="match status" value="1"/>
</dbReference>
<keyword evidence="4 8" id="KW-0812">Transmembrane</keyword>
<dbReference type="GO" id="GO:0043190">
    <property type="term" value="C:ATP-binding cassette (ABC) transporter complex"/>
    <property type="evidence" value="ECO:0007669"/>
    <property type="project" value="InterPro"/>
</dbReference>
<keyword evidence="11" id="KW-1185">Reference proteome</keyword>
<dbReference type="PROSITE" id="PS50928">
    <property type="entry name" value="ABC_TM1"/>
    <property type="match status" value="1"/>
</dbReference>
<protein>
    <submittedName>
        <fullName evidence="10">Amino acid ABC transporter permease</fullName>
    </submittedName>
</protein>
<dbReference type="InterPro" id="IPR010065">
    <property type="entry name" value="AA_ABC_transptr_permease_3TM"/>
</dbReference>
<evidence type="ECO:0000256" key="5">
    <source>
        <dbReference type="ARBA" id="ARBA00022970"/>
    </source>
</evidence>
<dbReference type="RefSeq" id="WP_272434897.1">
    <property type="nucleotide sequence ID" value="NZ_JAMQKB010000001.1"/>
</dbReference>
<evidence type="ECO:0000256" key="2">
    <source>
        <dbReference type="ARBA" id="ARBA00022448"/>
    </source>
</evidence>
<evidence type="ECO:0000313" key="11">
    <source>
        <dbReference type="Proteomes" id="UP001145050"/>
    </source>
</evidence>
<dbReference type="FunFam" id="1.10.3720.10:FF:000033">
    <property type="entry name" value="Polar amino acid ABC transporter permease"/>
    <property type="match status" value="1"/>
</dbReference>
<accession>A0A9X3WNW7</accession>
<dbReference type="GO" id="GO:0022857">
    <property type="term" value="F:transmembrane transporter activity"/>
    <property type="evidence" value="ECO:0007669"/>
    <property type="project" value="InterPro"/>
</dbReference>
<dbReference type="Gene3D" id="1.10.3720.10">
    <property type="entry name" value="MetI-like"/>
    <property type="match status" value="1"/>
</dbReference>
<dbReference type="InterPro" id="IPR043429">
    <property type="entry name" value="ArtM/GltK/GlnP/TcyL/YhdX-like"/>
</dbReference>
<evidence type="ECO:0000256" key="8">
    <source>
        <dbReference type="RuleBase" id="RU363032"/>
    </source>
</evidence>
<feature type="domain" description="ABC transmembrane type-1" evidence="9">
    <location>
        <begin position="22"/>
        <end position="209"/>
    </location>
</feature>
<feature type="transmembrane region" description="Helical" evidence="8">
    <location>
        <begin position="60"/>
        <end position="82"/>
    </location>
</feature>
<evidence type="ECO:0000256" key="3">
    <source>
        <dbReference type="ARBA" id="ARBA00022475"/>
    </source>
</evidence>
<name>A0A9X3WNW7_9BACI</name>